<dbReference type="EMBL" id="CP002687">
    <property type="protein sequence ID" value="AEE83632.1"/>
    <property type="molecule type" value="Genomic_DNA"/>
</dbReference>
<dbReference type="KEGG" id="ath:AT4G15650"/>
<feature type="compositionally biased region" description="Acidic residues" evidence="1">
    <location>
        <begin position="72"/>
        <end position="83"/>
    </location>
</feature>
<feature type="compositionally biased region" description="Acidic residues" evidence="1">
    <location>
        <begin position="149"/>
        <end position="171"/>
    </location>
</feature>
<proteinExistence type="evidence at protein level"/>
<dbReference type="InParanoid" id="F4JK69"/>
<reference evidence="4" key="2">
    <citation type="journal article" date="2017" name="Plant J.">
        <title>Araport11: a complete reannotation of the Arabidopsis thaliana reference genome.</title>
        <authorList>
            <person name="Cheng C.Y."/>
            <person name="Krishnakumar V."/>
            <person name="Chan A.P."/>
            <person name="Thibaud-Nissen F."/>
            <person name="Schobel S."/>
            <person name="Town C.D."/>
        </authorList>
    </citation>
    <scope>GENOME REANNOTATION</scope>
    <source>
        <strain evidence="4">cv. Columbia</strain>
    </source>
</reference>
<evidence type="ECO:0000313" key="2">
    <source>
        <dbReference type="Araport" id="AT4G15650"/>
    </source>
</evidence>
<feature type="region of interest" description="Disordered" evidence="1">
    <location>
        <begin position="1"/>
        <end position="104"/>
    </location>
</feature>
<dbReference type="Araport" id="AT4G15650"/>
<dbReference type="ExpressionAtlas" id="F4JK69">
    <property type="expression patterns" value="baseline and differential"/>
</dbReference>
<accession>F4JK69</accession>
<dbReference type="PaxDb" id="3702-AT4G15650.1"/>
<feature type="compositionally biased region" description="Acidic residues" evidence="1">
    <location>
        <begin position="191"/>
        <end position="226"/>
    </location>
</feature>
<dbReference type="GeneID" id="827242"/>
<evidence type="ECO:0000313" key="3">
    <source>
        <dbReference type="EMBL" id="AEE83632.1"/>
    </source>
</evidence>
<dbReference type="HOGENOM" id="CLU_1066868_0_0_1"/>
<name>F4JK69_ARATH</name>
<dbReference type="RefSeq" id="NP_193300.2">
    <property type="nucleotide sequence ID" value="NM_117656.3"/>
</dbReference>
<dbReference type="OMA" id="QNDGMND"/>
<dbReference type="GO" id="GO:0016301">
    <property type="term" value="F:kinase activity"/>
    <property type="evidence" value="ECO:0007669"/>
    <property type="project" value="UniProtKB-KW"/>
</dbReference>
<keyword evidence="4" id="KW-1185">Reference proteome</keyword>
<sequence length="261" mass="28244">MGCGKSKHDVVTGNTTRIKKPSEAESVKGKDSEAIKRQESCRCQETNDVSAVVPGDQPETTVENNSKKPEEKEDGGDCSEEMAVDNANGDKQPEEKETAASFPPVTAVEAIVPENIVTEETVNDVNESVSPVEEQKEKIDIDTVVEEKSVEDEKDGDVDTEIASSEVEEPIPEVHTPVTTELEAQEIPTTETDEIAATENDDIAATENDDIAATENDDIAATDNDDITARENDEIPVLKDEDKVDVVEENSANITKEVESA</sequence>
<keyword evidence="5 6" id="KW-1267">Proteomics identification</keyword>
<feature type="region of interest" description="Disordered" evidence="1">
    <location>
        <begin position="122"/>
        <end position="226"/>
    </location>
</feature>
<reference evidence="3 4" key="1">
    <citation type="journal article" date="1999" name="Nature">
        <title>Sequence and analysis of chromosome 4 of the plant Arabidopsis thaliana.</title>
        <authorList>
            <consortium name="EU"/>
            <consortium name="CSHL and WU Arabidopsis Sequencing Project"/>
            <person name="Mayer K."/>
            <person name="Schuller C."/>
            <person name="Wambutt R."/>
            <person name="Murphy G."/>
            <person name="Volckaert G."/>
            <person name="Pohl T."/>
            <person name="Dusterhoft A."/>
            <person name="Stiekema W."/>
            <person name="Entian K.D."/>
            <person name="Terryn N."/>
            <person name="Harris B."/>
            <person name="Ansorge W."/>
            <person name="Brandt P."/>
            <person name="Grivell L."/>
            <person name="Rieger M."/>
            <person name="Weichselgartner M."/>
            <person name="de Simone V."/>
            <person name="Obermaier B."/>
            <person name="Mache R."/>
            <person name="Muller M."/>
            <person name="Kreis M."/>
            <person name="Delseny M."/>
            <person name="Puigdomenech P."/>
            <person name="Watson M."/>
            <person name="Schmidtheini T."/>
            <person name="Reichert B."/>
            <person name="Portatelle D."/>
            <person name="Perez-Alonso M."/>
            <person name="Boutry M."/>
            <person name="Bancroft I."/>
            <person name="Vos P."/>
            <person name="Hoheisel J."/>
            <person name="Zimmermann W."/>
            <person name="Wedler H."/>
            <person name="Ridley P."/>
            <person name="Langham S.A."/>
            <person name="McCullagh B."/>
            <person name="Bilham L."/>
            <person name="Robben J."/>
            <person name="Van der Schueren J."/>
            <person name="Grymonprez B."/>
            <person name="Chuang Y.J."/>
            <person name="Vandenbussche F."/>
            <person name="Braeken M."/>
            <person name="Weltjens I."/>
            <person name="Voet M."/>
            <person name="Bastiaens I."/>
            <person name="Aert R."/>
            <person name="Defoor E."/>
            <person name="Weitzenegger T."/>
            <person name="Bothe G."/>
            <person name="Ramsperger U."/>
            <person name="Hilbert H."/>
            <person name="Braun M."/>
            <person name="Holzer E."/>
            <person name="Brandt A."/>
            <person name="Peters S."/>
            <person name="van Staveren M."/>
            <person name="Dirske W."/>
            <person name="Mooijman P."/>
            <person name="Klein Lankhorst R."/>
            <person name="Rose M."/>
            <person name="Hauf J."/>
            <person name="Kotter P."/>
            <person name="Berneiser S."/>
            <person name="Hempel S."/>
            <person name="Feldpausch M."/>
            <person name="Lamberth S."/>
            <person name="Van den Daele H."/>
            <person name="De Keyser A."/>
            <person name="Buysshaert C."/>
            <person name="Gielen J."/>
            <person name="Villarroel R."/>
            <person name="De Clercq R."/>
            <person name="Van Montagu M."/>
            <person name="Rogers J."/>
            <person name="Cronin A."/>
            <person name="Quail M."/>
            <person name="Bray-Allen S."/>
            <person name="Clark L."/>
            <person name="Doggett J."/>
            <person name="Hall S."/>
            <person name="Kay M."/>
            <person name="Lennard N."/>
            <person name="McLay K."/>
            <person name="Mayes R."/>
            <person name="Pettett A."/>
            <person name="Rajandream M.A."/>
            <person name="Lyne M."/>
            <person name="Benes V."/>
            <person name="Rechmann S."/>
            <person name="Borkova D."/>
            <person name="Blocker H."/>
            <person name="Scharfe M."/>
            <person name="Grimm M."/>
            <person name="Lohnert T.H."/>
            <person name="Dose S."/>
            <person name="de Haan M."/>
            <person name="Maarse A."/>
            <person name="Schafer M."/>
            <person name="Muller-Auer S."/>
            <person name="Gabel C."/>
            <person name="Fuchs M."/>
            <person name="Fartmann B."/>
            <person name="Granderath K."/>
            <person name="Dauner D."/>
            <person name="Herzl A."/>
            <person name="Neumann S."/>
            <person name="Argiriou A."/>
            <person name="Vitale D."/>
            <person name="Liguori R."/>
            <person name="Piravandi E."/>
            <person name="Massenet O."/>
            <person name="Quigley F."/>
            <person name="Clabauld G."/>
            <person name="Mundlein A."/>
            <person name="Felber R."/>
            <person name="Schnabl S."/>
            <person name="Hiller R."/>
            <person name="Schmidt W."/>
            <person name="Lecharny A."/>
            <person name="Aubourg S."/>
            <person name="Chefdor F."/>
            <person name="Cooke R."/>
            <person name="Berger C."/>
            <person name="Montfort A."/>
            <person name="Casacuberta E."/>
            <person name="Gibbons T."/>
            <person name="Weber N."/>
            <person name="Vandenbol M."/>
            <person name="Bargues M."/>
            <person name="Terol J."/>
            <person name="Torres A."/>
            <person name="Perez-Perez A."/>
            <person name="Purnelle B."/>
            <person name="Bent E."/>
            <person name="Johnson S."/>
            <person name="Tacon D."/>
            <person name="Jesse T."/>
            <person name="Heijnen L."/>
            <person name="Schwarz S."/>
            <person name="Scholler P."/>
            <person name="Heber S."/>
            <person name="Francs P."/>
            <person name="Bielke C."/>
            <person name="Frishman D."/>
            <person name="Haase D."/>
            <person name="Lemcke K."/>
            <person name="Mewes H.W."/>
            <person name="Stocker S."/>
            <person name="Zaccaria P."/>
            <person name="Bevan M."/>
            <person name="Wilson R.K."/>
            <person name="de la Bastide M."/>
            <person name="Habermann K."/>
            <person name="Parnell L."/>
            <person name="Dedhia N."/>
            <person name="Gnoj L."/>
            <person name="Schutz K."/>
            <person name="Huang E."/>
            <person name="Spiegel L."/>
            <person name="Sehkon M."/>
            <person name="Murray J."/>
            <person name="Sheet P."/>
            <person name="Cordes M."/>
            <person name="Abu-Threideh J."/>
            <person name="Stoneking T."/>
            <person name="Kalicki J."/>
            <person name="Graves T."/>
            <person name="Harmon G."/>
            <person name="Edwards J."/>
            <person name="Latreille P."/>
            <person name="Courtney L."/>
            <person name="Cloud J."/>
            <person name="Abbott A."/>
            <person name="Scott K."/>
            <person name="Johnson D."/>
            <person name="Minx P."/>
            <person name="Bentley D."/>
            <person name="Fulton B."/>
            <person name="Miller N."/>
            <person name="Greco T."/>
            <person name="Kemp K."/>
            <person name="Kramer J."/>
            <person name="Fulton L."/>
            <person name="Mardis E."/>
            <person name="Dante M."/>
            <person name="Pepin K."/>
            <person name="Hillier L."/>
            <person name="Nelson J."/>
            <person name="Spieth J."/>
            <person name="Ryan E."/>
            <person name="Andrews S."/>
            <person name="Geisel C."/>
            <person name="Layman D."/>
            <person name="Du H."/>
            <person name="Ali J."/>
            <person name="Berghoff A."/>
            <person name="Jones K."/>
            <person name="Drone K."/>
            <person name="Cotton M."/>
            <person name="Joshu C."/>
            <person name="Antonoiu B."/>
            <person name="Zidanic M."/>
            <person name="Strong C."/>
            <person name="Sun H."/>
            <person name="Lamar B."/>
            <person name="Yordan C."/>
            <person name="Ma P."/>
            <person name="Zhong J."/>
            <person name="Preston R."/>
            <person name="Vil D."/>
            <person name="Shekher M."/>
            <person name="Matero A."/>
            <person name="Shah R."/>
            <person name="Swaby I.K."/>
            <person name="O'Shaughnessy A."/>
            <person name="Rodriguez M."/>
            <person name="Hoffmann J."/>
            <person name="Till S."/>
            <person name="Granat S."/>
            <person name="Shohdy N."/>
            <person name="Hasegawa A."/>
            <person name="Hameed A."/>
            <person name="Lodhi M."/>
            <person name="Johnson A."/>
            <person name="Chen E."/>
            <person name="Marra M."/>
            <person name="Martienssen R."/>
            <person name="McCombie W.R."/>
        </authorList>
    </citation>
    <scope>NUCLEOTIDE SEQUENCE [LARGE SCALE GENOMIC DNA]</scope>
    <source>
        <strain evidence="4">cv. Columbia</strain>
    </source>
</reference>
<feature type="compositionally biased region" description="Basic and acidic residues" evidence="1">
    <location>
        <begin position="20"/>
        <end position="42"/>
    </location>
</feature>
<dbReference type="eggNOG" id="ENOG502R1SS">
    <property type="taxonomic scope" value="Eukaryota"/>
</dbReference>
<organism evidence="3 4">
    <name type="scientific">Arabidopsis thaliana</name>
    <name type="common">Mouse-ear cress</name>
    <dbReference type="NCBI Taxonomy" id="3702"/>
    <lineage>
        <taxon>Eukaryota</taxon>
        <taxon>Viridiplantae</taxon>
        <taxon>Streptophyta</taxon>
        <taxon>Embryophyta</taxon>
        <taxon>Tracheophyta</taxon>
        <taxon>Spermatophyta</taxon>
        <taxon>Magnoliopsida</taxon>
        <taxon>eudicotyledons</taxon>
        <taxon>Gunneridae</taxon>
        <taxon>Pentapetalae</taxon>
        <taxon>rosids</taxon>
        <taxon>malvids</taxon>
        <taxon>Brassicales</taxon>
        <taxon>Brassicaceae</taxon>
        <taxon>Camelineae</taxon>
        <taxon>Arabidopsis</taxon>
    </lineage>
</organism>
<evidence type="ECO:0000313" key="4">
    <source>
        <dbReference type="Proteomes" id="UP000006548"/>
    </source>
</evidence>
<evidence type="ECO:0000256" key="1">
    <source>
        <dbReference type="SAM" id="MobiDB-lite"/>
    </source>
</evidence>
<gene>
    <name evidence="3" type="primary">DL3865W</name>
    <name evidence="2 3" type="ordered locus">At4g15650</name>
    <name evidence="3" type="ORF">FCAALL.351</name>
</gene>
<dbReference type="TAIR" id="AT4G15650"/>
<evidence type="ECO:0007829" key="5">
    <source>
        <dbReference type="PeptideAtlas" id="F4JK69"/>
    </source>
</evidence>
<dbReference type="Proteomes" id="UP000006548">
    <property type="component" value="Chromosome 4"/>
</dbReference>
<dbReference type="AlphaFoldDB" id="F4JK69"/>
<dbReference type="ProteomicsDB" id="216664"/>
<protein>
    <submittedName>
        <fullName evidence="3">Kinase-like protein</fullName>
    </submittedName>
</protein>
<evidence type="ECO:0007829" key="6">
    <source>
        <dbReference type="ProteomicsDB" id="F4JK69"/>
    </source>
</evidence>
<feature type="compositionally biased region" description="Basic and acidic residues" evidence="1">
    <location>
        <begin position="1"/>
        <end position="10"/>
    </location>
</feature>
<feature type="compositionally biased region" description="Basic and acidic residues" evidence="1">
    <location>
        <begin position="133"/>
        <end position="148"/>
    </location>
</feature>